<name>A0A0D5C3I0_9ARCH</name>
<keyword evidence="3" id="KW-1185">Reference proteome</keyword>
<dbReference type="Proteomes" id="UP000032408">
    <property type="component" value="Chromosome"/>
</dbReference>
<dbReference type="AlphaFoldDB" id="A0A0D5C3I0"/>
<accession>A0A0D5C3I0</accession>
<evidence type="ECO:0000313" key="2">
    <source>
        <dbReference type="EMBL" id="AJW71118.1"/>
    </source>
</evidence>
<dbReference type="KEGG" id="nin:NADRNF5_1434"/>
<dbReference type="HOGENOM" id="CLU_707139_0_0_2"/>
<sequence>MIPVLVVITVFSFNFQDSFAETRMECRSMVMNDKSLTPVERHYALKTCDPQKTESSFQKYYTEELHNECTRTLKEKTHLNPITRLNDLKECSKLQKHDSSSTAQKLTKFSRTTIEFCDEKYEIYLLVGAKKMWNQAGGKTVNCLKLYEAPMWNSTASDRKIQLQSFLLEQEKQSVDEAEDLRQKGIEEAQLRKPVLLHLKPLFEEQKEEIQLMEQQLQEKNMILDYSKQSFFNEKYEDCSKIIYDKTMLTGEKVYALDKCLNAESSTITFDDEVILEHSKNLVRLCEQSYEIFLNLSIENYYASMNNPLANECVELYKNPIWEYNKSNRIQVIEEFVYDKTLKDNYDYLDRINSVTDANLSSGMLLALSDLYQYQKQKIEILEDFLMQDN</sequence>
<protein>
    <submittedName>
        <fullName evidence="2">Uncharacterized protein</fullName>
    </submittedName>
</protein>
<dbReference type="EMBL" id="CP011070">
    <property type="protein sequence ID" value="AJW71118.1"/>
    <property type="molecule type" value="Genomic_DNA"/>
</dbReference>
<feature type="coiled-coil region" evidence="1">
    <location>
        <begin position="168"/>
        <end position="223"/>
    </location>
</feature>
<reference evidence="2 3" key="2">
    <citation type="journal article" date="2016" name="ISME J.">
        <title>Physiological and genomic characterization of two novel marine thaumarchaeal strains indicates niche differentiation.</title>
        <authorList>
            <person name="Bayer B."/>
            <person name="Vojvoda J."/>
            <person name="Offre P."/>
            <person name="Alves R.J."/>
            <person name="Elisabeth N.H."/>
            <person name="Garcia J.A."/>
            <person name="Volland J.M."/>
            <person name="Srivastava A."/>
            <person name="Schleper C."/>
            <person name="Herndl G.J."/>
        </authorList>
    </citation>
    <scope>NUCLEOTIDE SEQUENCE [LARGE SCALE GENOMIC DNA]</scope>
    <source>
        <strain evidence="2 3">NF5</strain>
    </source>
</reference>
<gene>
    <name evidence="2" type="ORF">NADRNF5_1434</name>
</gene>
<reference evidence="3" key="1">
    <citation type="submission" date="2015-03" db="EMBL/GenBank/DDBJ databases">
        <title>Characterization of two novel Thaumarchaeota isolated from the Northern Adriatic Sea.</title>
        <authorList>
            <person name="Bayer B."/>
            <person name="Vojvoda J."/>
            <person name="Offre P."/>
            <person name="Srivastava A."/>
            <person name="Elisabeth N."/>
            <person name="Garcia J.A.L."/>
            <person name="Schleper C."/>
            <person name="Herndl G.J."/>
        </authorList>
    </citation>
    <scope>NUCLEOTIDE SEQUENCE [LARGE SCALE GENOMIC DNA]</scope>
    <source>
        <strain evidence="3">NF5</strain>
    </source>
</reference>
<keyword evidence="1" id="KW-0175">Coiled coil</keyword>
<evidence type="ECO:0000256" key="1">
    <source>
        <dbReference type="SAM" id="Coils"/>
    </source>
</evidence>
<evidence type="ECO:0000313" key="3">
    <source>
        <dbReference type="Proteomes" id="UP000032408"/>
    </source>
</evidence>
<proteinExistence type="predicted"/>
<organism evidence="2 3">
    <name type="scientific">Nitrosopumilus adriaticus</name>
    <dbReference type="NCBI Taxonomy" id="1580092"/>
    <lineage>
        <taxon>Archaea</taxon>
        <taxon>Nitrososphaerota</taxon>
        <taxon>Nitrososphaeria</taxon>
        <taxon>Nitrosopumilales</taxon>
        <taxon>Nitrosopumilaceae</taxon>
        <taxon>Nitrosopumilus</taxon>
    </lineage>
</organism>